<evidence type="ECO:0000313" key="1">
    <source>
        <dbReference type="EMBL" id="GFO28426.1"/>
    </source>
</evidence>
<reference evidence="1 2" key="1">
    <citation type="journal article" date="2021" name="Elife">
        <title>Chloroplast acquisition without the gene transfer in kleptoplastic sea slugs, Plakobranchus ocellatus.</title>
        <authorList>
            <person name="Maeda T."/>
            <person name="Takahashi S."/>
            <person name="Yoshida T."/>
            <person name="Shimamura S."/>
            <person name="Takaki Y."/>
            <person name="Nagai Y."/>
            <person name="Toyoda A."/>
            <person name="Suzuki Y."/>
            <person name="Arimoto A."/>
            <person name="Ishii H."/>
            <person name="Satoh N."/>
            <person name="Nishiyama T."/>
            <person name="Hasebe M."/>
            <person name="Maruyama T."/>
            <person name="Minagawa J."/>
            <person name="Obokata J."/>
            <person name="Shigenobu S."/>
        </authorList>
    </citation>
    <scope>NUCLEOTIDE SEQUENCE [LARGE SCALE GENOMIC DNA]</scope>
</reference>
<dbReference type="Proteomes" id="UP000735302">
    <property type="component" value="Unassembled WGS sequence"/>
</dbReference>
<gene>
    <name evidence="1" type="ORF">PoB_005493100</name>
</gene>
<dbReference type="EMBL" id="BLXT01006043">
    <property type="protein sequence ID" value="GFO28426.1"/>
    <property type="molecule type" value="Genomic_DNA"/>
</dbReference>
<dbReference type="AlphaFoldDB" id="A0AAV4CAS6"/>
<comment type="caution">
    <text evidence="1">The sequence shown here is derived from an EMBL/GenBank/DDBJ whole genome shotgun (WGS) entry which is preliminary data.</text>
</comment>
<evidence type="ECO:0000313" key="2">
    <source>
        <dbReference type="Proteomes" id="UP000735302"/>
    </source>
</evidence>
<proteinExistence type="predicted"/>
<keyword evidence="2" id="KW-1185">Reference proteome</keyword>
<sequence length="152" mass="17230">MTRGCGKTNPRPSREVLTVQELNAATDGEQKLYLRYGEKSFYLQPINYKMISGFEDLMMPDRELRARTEARYRKTGRLPEEIITVGIVALKPGESISVHRRREKITPGISDPPLRLRVSARPGPGIQRHGSMDSSRHSIVCQALVSLTHCWL</sequence>
<name>A0AAV4CAS6_9GAST</name>
<organism evidence="1 2">
    <name type="scientific">Plakobranchus ocellatus</name>
    <dbReference type="NCBI Taxonomy" id="259542"/>
    <lineage>
        <taxon>Eukaryota</taxon>
        <taxon>Metazoa</taxon>
        <taxon>Spiralia</taxon>
        <taxon>Lophotrochozoa</taxon>
        <taxon>Mollusca</taxon>
        <taxon>Gastropoda</taxon>
        <taxon>Heterobranchia</taxon>
        <taxon>Euthyneura</taxon>
        <taxon>Panpulmonata</taxon>
        <taxon>Sacoglossa</taxon>
        <taxon>Placobranchoidea</taxon>
        <taxon>Plakobranchidae</taxon>
        <taxon>Plakobranchus</taxon>
    </lineage>
</organism>
<accession>A0AAV4CAS6</accession>
<protein>
    <submittedName>
        <fullName evidence="1">Uncharacterized protein</fullName>
    </submittedName>
</protein>